<dbReference type="GO" id="GO:0005737">
    <property type="term" value="C:cytoplasm"/>
    <property type="evidence" value="ECO:0007669"/>
    <property type="project" value="UniProtKB-SubCell"/>
</dbReference>
<evidence type="ECO:0000256" key="1">
    <source>
        <dbReference type="ARBA" id="ARBA00004496"/>
    </source>
</evidence>
<keyword evidence="4" id="KW-0238">DNA-binding</keyword>
<dbReference type="InterPro" id="IPR036388">
    <property type="entry name" value="WH-like_DNA-bd_sf"/>
</dbReference>
<dbReference type="PANTHER" id="PTHR33164:SF5">
    <property type="entry name" value="ORGANIC HYDROPEROXIDE RESISTANCE TRANSCRIPTIONAL REGULATOR"/>
    <property type="match status" value="1"/>
</dbReference>
<dbReference type="SMART" id="SM00347">
    <property type="entry name" value="HTH_MARR"/>
    <property type="match status" value="1"/>
</dbReference>
<dbReference type="InterPro" id="IPR055166">
    <property type="entry name" value="Transc_reg_Sar_Rot_HTH"/>
</dbReference>
<feature type="domain" description="HTH marR-type" evidence="6">
    <location>
        <begin position="19"/>
        <end position="149"/>
    </location>
</feature>
<evidence type="ECO:0000256" key="4">
    <source>
        <dbReference type="ARBA" id="ARBA00023125"/>
    </source>
</evidence>
<dbReference type="InterPro" id="IPR039422">
    <property type="entry name" value="MarR/SlyA-like"/>
</dbReference>
<accession>A0A9X7UL07</accession>
<dbReference type="Proteomes" id="UP000515377">
    <property type="component" value="Chromosome"/>
</dbReference>
<evidence type="ECO:0000259" key="6">
    <source>
        <dbReference type="PROSITE" id="PS50995"/>
    </source>
</evidence>
<dbReference type="Pfam" id="PF22381">
    <property type="entry name" value="Staph_reg_Sar_Rot"/>
    <property type="match status" value="1"/>
</dbReference>
<dbReference type="SUPFAM" id="SSF46785">
    <property type="entry name" value="Winged helix' DNA-binding domain"/>
    <property type="match status" value="1"/>
</dbReference>
<dbReference type="GO" id="GO:0006950">
    <property type="term" value="P:response to stress"/>
    <property type="evidence" value="ECO:0007669"/>
    <property type="project" value="TreeGrafter"/>
</dbReference>
<keyword evidence="2" id="KW-0963">Cytoplasm</keyword>
<dbReference type="PANTHER" id="PTHR33164">
    <property type="entry name" value="TRANSCRIPTIONAL REGULATOR, MARR FAMILY"/>
    <property type="match status" value="1"/>
</dbReference>
<comment type="subcellular location">
    <subcellularLocation>
        <location evidence="1">Cytoplasm</location>
    </subcellularLocation>
</comment>
<dbReference type="GO" id="GO:0003700">
    <property type="term" value="F:DNA-binding transcription factor activity"/>
    <property type="evidence" value="ECO:0007669"/>
    <property type="project" value="InterPro"/>
</dbReference>
<keyword evidence="5" id="KW-0804">Transcription</keyword>
<keyword evidence="3" id="KW-0805">Transcription regulation</keyword>
<dbReference type="GO" id="GO:0003677">
    <property type="term" value="F:DNA binding"/>
    <property type="evidence" value="ECO:0007669"/>
    <property type="project" value="UniProtKB-KW"/>
</dbReference>
<name>A0A9X7UL07_SPHYA</name>
<dbReference type="PRINTS" id="PR00598">
    <property type="entry name" value="HTHMARR"/>
</dbReference>
<evidence type="ECO:0000256" key="2">
    <source>
        <dbReference type="ARBA" id="ARBA00022490"/>
    </source>
</evidence>
<evidence type="ECO:0000256" key="5">
    <source>
        <dbReference type="ARBA" id="ARBA00023163"/>
    </source>
</evidence>
<dbReference type="AlphaFoldDB" id="A0A9X7UL07"/>
<proteinExistence type="predicted"/>
<gene>
    <name evidence="7" type="ORF">H3V42_15485</name>
</gene>
<dbReference type="FunFam" id="1.10.10.10:FF:000163">
    <property type="entry name" value="MarR family transcriptional regulator"/>
    <property type="match status" value="1"/>
</dbReference>
<sequence length="159" mass="17698">MVGERHMESPVSEDPLDLDRQVCFPLYAASNLLGRLYRPLLAELGLTYPQYLVLLVLWRETPQSVGSLGDRLHLDSGTLTPLLKRMELAGLISRTRDVTDERRVLIALTSRGRDLREPTRAVPAALSAQLAIADADVAELRDRVREVVAVLQATLSERS</sequence>
<dbReference type="Gene3D" id="1.10.10.10">
    <property type="entry name" value="Winged helix-like DNA-binding domain superfamily/Winged helix DNA-binding domain"/>
    <property type="match status" value="1"/>
</dbReference>
<dbReference type="PROSITE" id="PS50995">
    <property type="entry name" value="HTH_MARR_2"/>
    <property type="match status" value="1"/>
</dbReference>
<protein>
    <submittedName>
        <fullName evidence="7">MarR family transcriptional regulator</fullName>
    </submittedName>
</protein>
<dbReference type="InterPro" id="IPR000835">
    <property type="entry name" value="HTH_MarR-typ"/>
</dbReference>
<evidence type="ECO:0000256" key="3">
    <source>
        <dbReference type="ARBA" id="ARBA00023015"/>
    </source>
</evidence>
<organism evidence="7 8">
    <name type="scientific">Sphingobium yanoikuyae</name>
    <name type="common">Sphingomonas yanoikuyae</name>
    <dbReference type="NCBI Taxonomy" id="13690"/>
    <lineage>
        <taxon>Bacteria</taxon>
        <taxon>Pseudomonadati</taxon>
        <taxon>Pseudomonadota</taxon>
        <taxon>Alphaproteobacteria</taxon>
        <taxon>Sphingomonadales</taxon>
        <taxon>Sphingomonadaceae</taxon>
        <taxon>Sphingobium</taxon>
    </lineage>
</organism>
<dbReference type="EMBL" id="CP060122">
    <property type="protein sequence ID" value="QNG48780.1"/>
    <property type="molecule type" value="Genomic_DNA"/>
</dbReference>
<evidence type="ECO:0000313" key="8">
    <source>
        <dbReference type="Proteomes" id="UP000515377"/>
    </source>
</evidence>
<reference evidence="7 8" key="1">
    <citation type="submission" date="2020-07" db="EMBL/GenBank/DDBJ databases">
        <title>Whole genome sequence of Sphingobium yanoikuyae A3.</title>
        <authorList>
            <person name="Han S.-S."/>
        </authorList>
    </citation>
    <scope>NUCLEOTIDE SEQUENCE [LARGE SCALE GENOMIC DNA]</scope>
    <source>
        <strain evidence="7 8">A3</strain>
    </source>
</reference>
<dbReference type="InterPro" id="IPR036390">
    <property type="entry name" value="WH_DNA-bd_sf"/>
</dbReference>
<evidence type="ECO:0000313" key="7">
    <source>
        <dbReference type="EMBL" id="QNG48780.1"/>
    </source>
</evidence>